<dbReference type="PROSITE" id="PS51733">
    <property type="entry name" value="BPL_LPL_CATALYTIC"/>
    <property type="match status" value="1"/>
</dbReference>
<gene>
    <name evidence="3" type="ORF">IQ230_15810</name>
</gene>
<evidence type="ECO:0000259" key="2">
    <source>
        <dbReference type="PROSITE" id="PS51733"/>
    </source>
</evidence>
<evidence type="ECO:0000256" key="1">
    <source>
        <dbReference type="ARBA" id="ARBA00022598"/>
    </source>
</evidence>
<dbReference type="InterPro" id="IPR004408">
    <property type="entry name" value="Biotin_CoA_COase_ligase"/>
</dbReference>
<dbReference type="NCBIfam" id="TIGR00121">
    <property type="entry name" value="birA_ligase"/>
    <property type="match status" value="1"/>
</dbReference>
<feature type="domain" description="BPL/LPL catalytic" evidence="2">
    <location>
        <begin position="14"/>
        <end position="205"/>
    </location>
</feature>
<evidence type="ECO:0000313" key="3">
    <source>
        <dbReference type="EMBL" id="MBE9191789.1"/>
    </source>
</evidence>
<dbReference type="SUPFAM" id="SSF55681">
    <property type="entry name" value="Class II aaRS and biotin synthetases"/>
    <property type="match status" value="1"/>
</dbReference>
<dbReference type="InterPro" id="IPR045864">
    <property type="entry name" value="aa-tRNA-synth_II/BPL/LPL"/>
</dbReference>
<sequence>MSLNQQQLEAILTAVDREALQRYSIHLYKSVSSTNTILWQLLSQGAKSATVAIAQQQTAGRGQWGRQWTSGEGGLYLSYAIAPQFDAVHSYQLTMSSAWGIATALRDRGIPVTLKWPNDLILWGRKLGGILTETKICGGKITQAVIGVGINWANPVPKTGINLHSFLTHQTETAMTSLEMLAAATILGITAGCEAGSEILPAYEQLLTSIGRTVTINGHSGIIIGVAVNGNLRVRLDQDSTEVLLPVGAIRLGYEDEGTDF</sequence>
<dbReference type="Gene3D" id="3.30.930.10">
    <property type="entry name" value="Bira Bifunctional Protein, Domain 2"/>
    <property type="match status" value="1"/>
</dbReference>
<organism evidence="3 4">
    <name type="scientific">Gloeocapsopsis crepidinum LEGE 06123</name>
    <dbReference type="NCBI Taxonomy" id="588587"/>
    <lineage>
        <taxon>Bacteria</taxon>
        <taxon>Bacillati</taxon>
        <taxon>Cyanobacteriota</taxon>
        <taxon>Cyanophyceae</taxon>
        <taxon>Oscillatoriophycideae</taxon>
        <taxon>Chroococcales</taxon>
        <taxon>Chroococcaceae</taxon>
        <taxon>Gloeocapsopsis</taxon>
    </lineage>
</organism>
<dbReference type="Pfam" id="PF03099">
    <property type="entry name" value="BPL_LplA_LipB"/>
    <property type="match status" value="1"/>
</dbReference>
<name>A0ABR9UU13_9CHRO</name>
<keyword evidence="1 3" id="KW-0436">Ligase</keyword>
<keyword evidence="4" id="KW-1185">Reference proteome</keyword>
<reference evidence="3 4" key="1">
    <citation type="submission" date="2020-10" db="EMBL/GenBank/DDBJ databases">
        <authorList>
            <person name="Castelo-Branco R."/>
            <person name="Eusebio N."/>
            <person name="Adriana R."/>
            <person name="Vieira A."/>
            <person name="Brugerolle De Fraissinette N."/>
            <person name="Rezende De Castro R."/>
            <person name="Schneider M.P."/>
            <person name="Vasconcelos V."/>
            <person name="Leao P.N."/>
        </authorList>
    </citation>
    <scope>NUCLEOTIDE SEQUENCE [LARGE SCALE GENOMIC DNA]</scope>
    <source>
        <strain evidence="3 4">LEGE 06123</strain>
    </source>
</reference>
<dbReference type="PANTHER" id="PTHR12835">
    <property type="entry name" value="BIOTIN PROTEIN LIGASE"/>
    <property type="match status" value="1"/>
</dbReference>
<comment type="caution">
    <text evidence="3">The sequence shown here is derived from an EMBL/GenBank/DDBJ whole genome shotgun (WGS) entry which is preliminary data.</text>
</comment>
<dbReference type="EMBL" id="JADEWN010000039">
    <property type="protein sequence ID" value="MBE9191789.1"/>
    <property type="molecule type" value="Genomic_DNA"/>
</dbReference>
<accession>A0ABR9UU13</accession>
<protein>
    <submittedName>
        <fullName evidence="3">Biotin--[acetyl-CoA-carboxylase] ligase</fullName>
        <ecNumber evidence="3">6.3.4.15</ecNumber>
    </submittedName>
</protein>
<proteinExistence type="predicted"/>
<dbReference type="CDD" id="cd16442">
    <property type="entry name" value="BPL"/>
    <property type="match status" value="1"/>
</dbReference>
<dbReference type="EC" id="6.3.4.15" evidence="3"/>
<dbReference type="Proteomes" id="UP000651156">
    <property type="component" value="Unassembled WGS sequence"/>
</dbReference>
<dbReference type="GO" id="GO:0004077">
    <property type="term" value="F:biotin--[biotin carboxyl-carrier protein] ligase activity"/>
    <property type="evidence" value="ECO:0007669"/>
    <property type="project" value="UniProtKB-EC"/>
</dbReference>
<dbReference type="InterPro" id="IPR004143">
    <property type="entry name" value="BPL_LPL_catalytic"/>
</dbReference>
<evidence type="ECO:0000313" key="4">
    <source>
        <dbReference type="Proteomes" id="UP000651156"/>
    </source>
</evidence>
<dbReference type="PANTHER" id="PTHR12835:SF5">
    <property type="entry name" value="BIOTIN--PROTEIN LIGASE"/>
    <property type="match status" value="1"/>
</dbReference>